<dbReference type="EMBL" id="UOGL01000060">
    <property type="protein sequence ID" value="VAX36499.1"/>
    <property type="molecule type" value="Genomic_DNA"/>
</dbReference>
<dbReference type="Pfam" id="PF14261">
    <property type="entry name" value="DUF4351"/>
    <property type="match status" value="1"/>
</dbReference>
<accession>A0A3B1D2W8</accession>
<dbReference type="InterPro" id="IPR025587">
    <property type="entry name" value="DUF4351"/>
</dbReference>
<evidence type="ECO:0000313" key="2">
    <source>
        <dbReference type="EMBL" id="VAX36499.1"/>
    </source>
</evidence>
<protein>
    <recommendedName>
        <fullName evidence="1">DUF4351 domain-containing protein</fullName>
    </recommendedName>
</protein>
<proteinExistence type="predicted"/>
<reference evidence="2" key="1">
    <citation type="submission" date="2018-06" db="EMBL/GenBank/DDBJ databases">
        <authorList>
            <person name="Zhirakovskaya E."/>
        </authorList>
    </citation>
    <scope>NUCLEOTIDE SEQUENCE</scope>
</reference>
<feature type="domain" description="DUF4351" evidence="1">
    <location>
        <begin position="11"/>
        <end position="39"/>
    </location>
</feature>
<evidence type="ECO:0000259" key="1">
    <source>
        <dbReference type="Pfam" id="PF14261"/>
    </source>
</evidence>
<organism evidence="2">
    <name type="scientific">hydrothermal vent metagenome</name>
    <dbReference type="NCBI Taxonomy" id="652676"/>
    <lineage>
        <taxon>unclassified sequences</taxon>
        <taxon>metagenomes</taxon>
        <taxon>ecological metagenomes</taxon>
    </lineage>
</organism>
<feature type="non-terminal residue" evidence="2">
    <location>
        <position position="1"/>
    </location>
</feature>
<dbReference type="AlphaFoldDB" id="A0A3B1D2W8"/>
<gene>
    <name evidence="2" type="ORF">MNBD_PLANCTO02-1451</name>
</gene>
<name>A0A3B1D2W8_9ZZZZ</name>
<sequence>GIQKGVQKGIQKGIQKGQRDLILRMLKERFGAVDEQIEKELYEWAGDYSTLVGRILKADSIADVDLQNREN</sequence>